<dbReference type="AlphaFoldDB" id="A0A1S3JFI4"/>
<dbReference type="Gene3D" id="2.10.60.10">
    <property type="entry name" value="CD59"/>
    <property type="match status" value="1"/>
</dbReference>
<dbReference type="RefSeq" id="XP_013409175.1">
    <property type="nucleotide sequence ID" value="XM_013553721.1"/>
</dbReference>
<keyword evidence="3" id="KW-1185">Reference proteome</keyword>
<evidence type="ECO:0000256" key="2">
    <source>
        <dbReference type="SAM" id="SignalP"/>
    </source>
</evidence>
<gene>
    <name evidence="4" type="primary">LOC106172815</name>
</gene>
<dbReference type="OMA" id="ITCACTT"/>
<accession>A0A1S3JFI4</accession>
<name>A0A1S3JFI4_LINAN</name>
<dbReference type="KEGG" id="lak:106172815"/>
<keyword evidence="1" id="KW-0812">Transmembrane</keyword>
<dbReference type="OrthoDB" id="6412674at2759"/>
<evidence type="ECO:0000313" key="4">
    <source>
        <dbReference type="RefSeq" id="XP_013409175.1"/>
    </source>
</evidence>
<feature type="signal peptide" evidence="2">
    <location>
        <begin position="1"/>
        <end position="21"/>
    </location>
</feature>
<feature type="transmembrane region" description="Helical" evidence="1">
    <location>
        <begin position="149"/>
        <end position="172"/>
    </location>
</feature>
<keyword evidence="1" id="KW-1133">Transmembrane helix</keyword>
<keyword evidence="1" id="KW-0472">Membrane</keyword>
<dbReference type="InterPro" id="IPR045860">
    <property type="entry name" value="Snake_toxin-like_sf"/>
</dbReference>
<feature type="chain" id="PRO_5010171666" evidence="2">
    <location>
        <begin position="22"/>
        <end position="223"/>
    </location>
</feature>
<dbReference type="InParanoid" id="A0A1S3JFI4"/>
<proteinExistence type="predicted"/>
<keyword evidence="2" id="KW-0732">Signal</keyword>
<protein>
    <submittedName>
        <fullName evidence="4">Uncharacterized protein LOC106172815</fullName>
    </submittedName>
</protein>
<dbReference type="Proteomes" id="UP000085678">
    <property type="component" value="Unplaced"/>
</dbReference>
<dbReference type="GeneID" id="106172815"/>
<evidence type="ECO:0000313" key="3">
    <source>
        <dbReference type="Proteomes" id="UP000085678"/>
    </source>
</evidence>
<organism evidence="3 4">
    <name type="scientific">Lingula anatina</name>
    <name type="common">Brachiopod</name>
    <name type="synonym">Lingula unguis</name>
    <dbReference type="NCBI Taxonomy" id="7574"/>
    <lineage>
        <taxon>Eukaryota</taxon>
        <taxon>Metazoa</taxon>
        <taxon>Spiralia</taxon>
        <taxon>Lophotrochozoa</taxon>
        <taxon>Brachiopoda</taxon>
        <taxon>Linguliformea</taxon>
        <taxon>Lingulata</taxon>
        <taxon>Lingulida</taxon>
        <taxon>Linguloidea</taxon>
        <taxon>Lingulidae</taxon>
        <taxon>Lingula</taxon>
    </lineage>
</organism>
<sequence>MNAFLQVLLVLQSLTFSAIRASIQCECTTADCSREQKTTCLAEHSCYVQHLPVDKDDGPTPPILRGCINDPTPLLCENRRPLGYKGPWPVLHCCFTNGCNKEVLPPEAPRDDNNTSAQVTVASDIYTSDLNTHHIENAHSVRFHNINPVYIAVPTVGVCSLLAIIIFTIYMLKRHQAHYYKACDKAGNLQTVSSRTSSEDSSVRDMEDVSVEQSIQSDCRLLV</sequence>
<evidence type="ECO:0000256" key="1">
    <source>
        <dbReference type="SAM" id="Phobius"/>
    </source>
</evidence>
<dbReference type="SUPFAM" id="SSF57302">
    <property type="entry name" value="Snake toxin-like"/>
    <property type="match status" value="1"/>
</dbReference>
<reference evidence="4" key="1">
    <citation type="submission" date="2025-08" db="UniProtKB">
        <authorList>
            <consortium name="RefSeq"/>
        </authorList>
    </citation>
    <scope>IDENTIFICATION</scope>
    <source>
        <tissue evidence="4">Gonads</tissue>
    </source>
</reference>